<dbReference type="Proteomes" id="UP000285865">
    <property type="component" value="Unassembled WGS sequence"/>
</dbReference>
<evidence type="ECO:0000313" key="3">
    <source>
        <dbReference type="EMBL" id="RHI21759.1"/>
    </source>
</evidence>
<accession>A0A395V2B2</accession>
<dbReference type="RefSeq" id="WP_118257669.1">
    <property type="nucleotide sequence ID" value="NZ_QRUJ01000003.1"/>
</dbReference>
<gene>
    <name evidence="3" type="ORF">DW172_08815</name>
    <name evidence="2" type="ORF">DWY38_03840</name>
</gene>
<feature type="transmembrane region" description="Helical" evidence="1">
    <location>
        <begin position="6"/>
        <end position="25"/>
    </location>
</feature>
<evidence type="ECO:0000313" key="2">
    <source>
        <dbReference type="EMBL" id="RGR55870.1"/>
    </source>
</evidence>
<feature type="transmembrane region" description="Helical" evidence="1">
    <location>
        <begin position="45"/>
        <end position="65"/>
    </location>
</feature>
<dbReference type="AlphaFoldDB" id="A0A395V2B2"/>
<proteinExistence type="predicted"/>
<dbReference type="EMBL" id="QRUJ01000003">
    <property type="protein sequence ID" value="RGR55870.1"/>
    <property type="molecule type" value="Genomic_DNA"/>
</dbReference>
<keyword evidence="1" id="KW-0812">Transmembrane</keyword>
<dbReference type="EMBL" id="QRKN01000006">
    <property type="protein sequence ID" value="RHI21759.1"/>
    <property type="molecule type" value="Genomic_DNA"/>
</dbReference>
<keyword evidence="1" id="KW-0472">Membrane</keyword>
<sequence>MGETVMGLLYTIFSIFITLFFPKQITDVICYGRHRDRENIKSKKIYCLIYVFWTLFFGLFCLMMGSASGVNNTFDRVLDYYGLNFGEYDYFEAASIYDEHDYNHEGDFTLVYYIRKNEDNLDDLIKQIVQENNSIYKRYQLSEIDVVYETNGIYYICEKGEVIAKVVVENDGLLKKVSYQWSREKLEQNLGG</sequence>
<name>A0A395V2B2_9FIRM</name>
<reference evidence="4 5" key="1">
    <citation type="submission" date="2018-08" db="EMBL/GenBank/DDBJ databases">
        <title>A genome reference for cultivated species of the human gut microbiota.</title>
        <authorList>
            <person name="Zou Y."/>
            <person name="Xue W."/>
            <person name="Luo G."/>
        </authorList>
    </citation>
    <scope>NUCLEOTIDE SEQUENCE [LARGE SCALE GENOMIC DNA]</scope>
    <source>
        <strain evidence="2 4">AF25-15</strain>
        <strain evidence="3 5">AM16-11</strain>
    </source>
</reference>
<dbReference type="Proteomes" id="UP000266066">
    <property type="component" value="Unassembled WGS sequence"/>
</dbReference>
<keyword evidence="1" id="KW-1133">Transmembrane helix</keyword>
<protein>
    <submittedName>
        <fullName evidence="2">Uncharacterized protein</fullName>
    </submittedName>
</protein>
<evidence type="ECO:0000313" key="4">
    <source>
        <dbReference type="Proteomes" id="UP000266066"/>
    </source>
</evidence>
<evidence type="ECO:0000256" key="1">
    <source>
        <dbReference type="SAM" id="Phobius"/>
    </source>
</evidence>
<comment type="caution">
    <text evidence="2">The sequence shown here is derived from an EMBL/GenBank/DDBJ whole genome shotgun (WGS) entry which is preliminary data.</text>
</comment>
<evidence type="ECO:0000313" key="5">
    <source>
        <dbReference type="Proteomes" id="UP000285865"/>
    </source>
</evidence>
<organism evidence="2 4">
    <name type="scientific">Agathobacter rectalis</name>
    <dbReference type="NCBI Taxonomy" id="39491"/>
    <lineage>
        <taxon>Bacteria</taxon>
        <taxon>Bacillati</taxon>
        <taxon>Bacillota</taxon>
        <taxon>Clostridia</taxon>
        <taxon>Lachnospirales</taxon>
        <taxon>Lachnospiraceae</taxon>
        <taxon>Agathobacter</taxon>
    </lineage>
</organism>